<feature type="domain" description="Clathrin heavy chain linker core motif" evidence="1">
    <location>
        <begin position="330"/>
        <end position="353"/>
    </location>
</feature>
<dbReference type="InterPro" id="IPR016024">
    <property type="entry name" value="ARM-type_fold"/>
</dbReference>
<dbReference type="Pfam" id="PF09268">
    <property type="entry name" value="Clathrin-link"/>
    <property type="match status" value="1"/>
</dbReference>
<dbReference type="GO" id="GO:0045334">
    <property type="term" value="C:clathrin-coated endocytic vesicle"/>
    <property type="evidence" value="ECO:0007669"/>
    <property type="project" value="TreeGrafter"/>
</dbReference>
<dbReference type="GO" id="GO:0032051">
    <property type="term" value="F:clathrin light chain binding"/>
    <property type="evidence" value="ECO:0007669"/>
    <property type="project" value="TreeGrafter"/>
</dbReference>
<keyword evidence="2" id="KW-1185">Reference proteome</keyword>
<dbReference type="eggNOG" id="KOG0985">
    <property type="taxonomic scope" value="Eukaryota"/>
</dbReference>
<dbReference type="WBParaSite" id="Csp11.Scaffold629.g10224.t1">
    <property type="protein sequence ID" value="Csp11.Scaffold629.g10224.t1"/>
    <property type="gene ID" value="Csp11.Scaffold629.g10224"/>
</dbReference>
<dbReference type="GO" id="GO:0030130">
    <property type="term" value="C:clathrin coat of trans-Golgi network vesicle"/>
    <property type="evidence" value="ECO:0007669"/>
    <property type="project" value="InterPro"/>
</dbReference>
<proteinExistence type="predicted"/>
<name>A0A1I7TNL3_9PELO</name>
<protein>
    <submittedName>
        <fullName evidence="3">Clathrin-link domain-containing protein</fullName>
    </submittedName>
</protein>
<organism evidence="2 3">
    <name type="scientific">Caenorhabditis tropicalis</name>
    <dbReference type="NCBI Taxonomy" id="1561998"/>
    <lineage>
        <taxon>Eukaryota</taxon>
        <taxon>Metazoa</taxon>
        <taxon>Ecdysozoa</taxon>
        <taxon>Nematoda</taxon>
        <taxon>Chromadorea</taxon>
        <taxon>Rhabditida</taxon>
        <taxon>Rhabditina</taxon>
        <taxon>Rhabditomorpha</taxon>
        <taxon>Rhabditoidea</taxon>
        <taxon>Rhabditidae</taxon>
        <taxon>Peloderinae</taxon>
        <taxon>Caenorhabditis</taxon>
    </lineage>
</organism>
<reference evidence="3" key="1">
    <citation type="submission" date="2016-11" db="UniProtKB">
        <authorList>
            <consortium name="WormBaseParasite"/>
        </authorList>
    </citation>
    <scope>IDENTIFICATION</scope>
</reference>
<dbReference type="GO" id="GO:0005938">
    <property type="term" value="C:cell cortex"/>
    <property type="evidence" value="ECO:0007669"/>
    <property type="project" value="TreeGrafter"/>
</dbReference>
<dbReference type="Proteomes" id="UP000095282">
    <property type="component" value="Unplaced"/>
</dbReference>
<dbReference type="GO" id="GO:0006886">
    <property type="term" value="P:intracellular protein transport"/>
    <property type="evidence" value="ECO:0007669"/>
    <property type="project" value="InterPro"/>
</dbReference>
<dbReference type="SUPFAM" id="SSF48371">
    <property type="entry name" value="ARM repeat"/>
    <property type="match status" value="1"/>
</dbReference>
<dbReference type="GO" id="GO:0005198">
    <property type="term" value="F:structural molecule activity"/>
    <property type="evidence" value="ECO:0007669"/>
    <property type="project" value="InterPro"/>
</dbReference>
<dbReference type="Gene3D" id="2.130.10.110">
    <property type="entry name" value="Clathrin heavy-chain terminal domain"/>
    <property type="match status" value="1"/>
</dbReference>
<dbReference type="InterPro" id="IPR022365">
    <property type="entry name" value="Clathrin_H-chain_propeller_rpt"/>
</dbReference>
<dbReference type="GO" id="GO:0030132">
    <property type="term" value="C:clathrin coat of coated pit"/>
    <property type="evidence" value="ECO:0007669"/>
    <property type="project" value="InterPro"/>
</dbReference>
<dbReference type="AlphaFoldDB" id="A0A1I7TNL3"/>
<evidence type="ECO:0000313" key="3">
    <source>
        <dbReference type="WBParaSite" id="Csp11.Scaffold629.g10224.t1"/>
    </source>
</evidence>
<dbReference type="InterPro" id="IPR016025">
    <property type="entry name" value="Clathrin_H-chain_N"/>
</dbReference>
<evidence type="ECO:0000259" key="1">
    <source>
        <dbReference type="Pfam" id="PF09268"/>
    </source>
</evidence>
<dbReference type="InterPro" id="IPR015348">
    <property type="entry name" value="Clathrin_H-chain_linker_core"/>
</dbReference>
<evidence type="ECO:0000313" key="2">
    <source>
        <dbReference type="Proteomes" id="UP000095282"/>
    </source>
</evidence>
<sequence>MESLPIKCHEHLQLANVGIRVPNITFSNVTMESDKNIVVREMIGDQQQVVIIDLADTANPTRLPIHADSVIMHLTAKILAFKFGKTLQIYDLELKAKVKAHQNVEDVVYWKWISDKNIALVSDTAVYHWSIEGDAAPVKMFDRHQSLAGTQIINYRADAENKWLVLIGISAKDSRVVGSMQLYSTERKVSQPIEGHAASFVRFKVNGNHNPSNLLCFSVKTDQGGKLHIIEVGTPVAGNTPFQEKKVDIPYTADTAGDFPVSMQVSTKQGIIYLVTKQGYVHLYDVESGTRIYSNRISTDTVFVTCEYTATGGIMGINTKGQVLSVSIDEAKLVPFVTNQLRNPDLALKLAVRCDLPDSEELISRKLDFSMESMHLKEAKNVAVAAPLPEVNLPRVWSQFLDAAEKGTTQGSCRRLRTSYCNAAAKLSDTLEKYGYNLGENYELWNKFFPKVCAYLEANNEMIQRIVREHFLGLHVGDLEDFSIRFEDKADGTSIGTICQVKYSGCDKRFFIKCHQRGPRSSSFSTQFTSTSPPYIQEIYIYKLLSLLKIGGEVHFLLPITSNHKKALYIATAEMELKLAKELTAKNANPSAMLIVHFLQVLFRLEDIGTNGGNFGQSDKGEAVIIDFWVTPKDDYTLSDQQVAEFWENTGNCNSRIILKVLESLTRDQRKLIIQQAIKGWDFQNRLDEARVSVEQFVSRNGEKLAVSGDLCKYIRDIQYNFQQMLK</sequence>
<dbReference type="GO" id="GO:0006898">
    <property type="term" value="P:receptor-mediated endocytosis"/>
    <property type="evidence" value="ECO:0007669"/>
    <property type="project" value="TreeGrafter"/>
</dbReference>
<dbReference type="STRING" id="1561998.A0A1I7TNL3"/>
<dbReference type="GO" id="GO:0071439">
    <property type="term" value="C:clathrin complex"/>
    <property type="evidence" value="ECO:0007669"/>
    <property type="project" value="TreeGrafter"/>
</dbReference>
<dbReference type="PANTHER" id="PTHR10292:SF1">
    <property type="entry name" value="CLATHRIN HEAVY CHAIN"/>
    <property type="match status" value="1"/>
</dbReference>
<dbReference type="Pfam" id="PF01394">
    <property type="entry name" value="Clathrin_propel"/>
    <property type="match status" value="4"/>
</dbReference>
<dbReference type="PANTHER" id="PTHR10292">
    <property type="entry name" value="CLATHRIN HEAVY CHAIN RELATED"/>
    <property type="match status" value="1"/>
</dbReference>
<dbReference type="FunFam" id="2.130.10.110:FF:000009">
    <property type="entry name" value="Clathrin heavy chain"/>
    <property type="match status" value="1"/>
</dbReference>
<accession>A0A1I7TNL3</accession>
<dbReference type="SUPFAM" id="SSF50989">
    <property type="entry name" value="Clathrin heavy-chain terminal domain"/>
    <property type="match status" value="1"/>
</dbReference>